<protein>
    <submittedName>
        <fullName evidence="4">Uncharacterized protein LOC120267286</fullName>
    </submittedName>
</protein>
<evidence type="ECO:0000259" key="1">
    <source>
        <dbReference type="Pfam" id="PF13960"/>
    </source>
</evidence>
<evidence type="ECO:0000313" key="4">
    <source>
        <dbReference type="RefSeq" id="XP_039130890.1"/>
    </source>
</evidence>
<gene>
    <name evidence="4" type="primary">LOC120267286</name>
</gene>
<reference evidence="4" key="1">
    <citation type="submission" date="2025-08" db="UniProtKB">
        <authorList>
            <consortium name="RefSeq"/>
        </authorList>
    </citation>
    <scope>IDENTIFICATION</scope>
</reference>
<feature type="domain" description="DUF4218" evidence="1">
    <location>
        <begin position="622"/>
        <end position="688"/>
    </location>
</feature>
<sequence>MRTDREWMYNRLVDGRRYINPEFLVGVETFVEYACHQPAFMDCDKIRCPCCKCQNRRYLLTDEVKLHLTRDGFVKDYYQWVCHGEPLDISNPMQTQCNSSFTEEVEGSNLYRNMVMGAIGSNFDPNYGENEEETPDPKTQRLYAMLQAADEPLWAGCSKHSQLSAMTRLLNIKSEFHMSEKCYDAVSQLMNEALPTDNKLVGSFYETKKFAAKLGLPCEKIHCCINGCMIYWNSDIDRRSCKFCDHPRYKNRQRASPRGKIDIPYQKMYYFPLTPRLQRLYASEVTAKYMRWHDEHNKKDSVMCHPSDAEAWKHFDRTSPSFALEARNVRLGLCTDGFQPFGQSGKQYSCWPIIVTPYNLPPWMCMKEAYMFLTIIVPGPRNSKQKLDVYLQPLITELKDLWEVGVLTYDVSKRHNFLMRAALMWTISDFPAYAMLSGWSTIGKKACPYCMDKSKAFSLLNGGKVSCIFWDLPYWSTNLVRHNLDVMHIEKNVFENVFDTVMDVEGKTKDNAKSREDIKIYCKRKELEKNDSTGKYPKACYSLSTQEKKVVCDWVTKLKFLDGYVSNMAKCVDMRKYKLFGMKSHDCHVFMQRLIPIAFRELLPMSVWKALTELSLFFKDLTCTVIKEEDMIRLQENIPMILCKLERIFPPSFFDSMEHLPIHLPYEARVGGPVQYRWMFPFERYVKVNNYHFY</sequence>
<dbReference type="AlphaFoldDB" id="A0AB40BTW8"/>
<keyword evidence="3" id="KW-1185">Reference proteome</keyword>
<evidence type="ECO:0000259" key="2">
    <source>
        <dbReference type="Pfam" id="PF13963"/>
    </source>
</evidence>
<dbReference type="InterPro" id="IPR004242">
    <property type="entry name" value="Transposase_21"/>
</dbReference>
<dbReference type="Pfam" id="PF02992">
    <property type="entry name" value="Transposase_21"/>
    <property type="match status" value="1"/>
</dbReference>
<dbReference type="Proteomes" id="UP001515500">
    <property type="component" value="Chromosome 8"/>
</dbReference>
<dbReference type="InterPro" id="IPR025452">
    <property type="entry name" value="DUF4218"/>
</dbReference>
<name>A0AB40BTW8_DIOCR</name>
<dbReference type="PANTHER" id="PTHR10775">
    <property type="entry name" value="OS08G0208400 PROTEIN"/>
    <property type="match status" value="1"/>
</dbReference>
<dbReference type="Pfam" id="PF13963">
    <property type="entry name" value="Transpos_assoc"/>
    <property type="match status" value="1"/>
</dbReference>
<organism evidence="3 4">
    <name type="scientific">Dioscorea cayennensis subsp. rotundata</name>
    <name type="common">White Guinea yam</name>
    <name type="synonym">Dioscorea rotundata</name>
    <dbReference type="NCBI Taxonomy" id="55577"/>
    <lineage>
        <taxon>Eukaryota</taxon>
        <taxon>Viridiplantae</taxon>
        <taxon>Streptophyta</taxon>
        <taxon>Embryophyta</taxon>
        <taxon>Tracheophyta</taxon>
        <taxon>Spermatophyta</taxon>
        <taxon>Magnoliopsida</taxon>
        <taxon>Liliopsida</taxon>
        <taxon>Dioscoreales</taxon>
        <taxon>Dioscoreaceae</taxon>
        <taxon>Dioscorea</taxon>
    </lineage>
</organism>
<dbReference type="InterPro" id="IPR029480">
    <property type="entry name" value="Transpos_assoc"/>
</dbReference>
<accession>A0AB40BTW8</accession>
<dbReference type="GeneID" id="120267286"/>
<dbReference type="RefSeq" id="XP_039130890.1">
    <property type="nucleotide sequence ID" value="XM_039274956.1"/>
</dbReference>
<feature type="domain" description="Transposase-associated" evidence="2">
    <location>
        <begin position="5"/>
        <end position="85"/>
    </location>
</feature>
<evidence type="ECO:0000313" key="3">
    <source>
        <dbReference type="Proteomes" id="UP001515500"/>
    </source>
</evidence>
<proteinExistence type="predicted"/>
<dbReference type="Pfam" id="PF13960">
    <property type="entry name" value="DUF4218"/>
    <property type="match status" value="1"/>
</dbReference>
<dbReference type="PANTHER" id="PTHR10775:SF182">
    <property type="entry name" value="TRANSPOSON, EN_SPM-LIKE, TRANSPOSASE-ASSOCIATED DOMAIN PROTEIN-RELATED"/>
    <property type="match status" value="1"/>
</dbReference>